<evidence type="ECO:0000313" key="3">
    <source>
        <dbReference type="EMBL" id="QGU05984.1"/>
    </source>
</evidence>
<proteinExistence type="predicted"/>
<dbReference type="InterPro" id="IPR021949">
    <property type="entry name" value="DUF3566_TM"/>
</dbReference>
<evidence type="ECO:0000256" key="1">
    <source>
        <dbReference type="SAM" id="Phobius"/>
    </source>
</evidence>
<keyword evidence="1" id="KW-0812">Transmembrane</keyword>
<dbReference type="Pfam" id="PF12089">
    <property type="entry name" value="DUF3566"/>
    <property type="match status" value="1"/>
</dbReference>
<keyword evidence="4" id="KW-1185">Reference proteome</keyword>
<gene>
    <name evidence="3" type="ORF">COCCU_00065</name>
</gene>
<evidence type="ECO:0000313" key="4">
    <source>
        <dbReference type="Proteomes" id="UP000424462"/>
    </source>
</evidence>
<name>A0A6B8VXB6_9CORY</name>
<sequence length="115" mass="11891">MATREVAVTRVNPLSAFRVALAMSLVGLVAWLLCVAILFFGMQAFGIWDQVNSVVAGVGGEQAIGFGMIISISALIGAIGAILISVLAPLVAIIYNALVDLFGGITVTLQEGVDE</sequence>
<dbReference type="KEGG" id="cok:COCCU_00065"/>
<dbReference type="Proteomes" id="UP000424462">
    <property type="component" value="Chromosome"/>
</dbReference>
<keyword evidence="1" id="KW-0472">Membrane</keyword>
<dbReference type="AlphaFoldDB" id="A0A6B8VXB6"/>
<evidence type="ECO:0000259" key="2">
    <source>
        <dbReference type="Pfam" id="PF12089"/>
    </source>
</evidence>
<dbReference type="EMBL" id="CP046455">
    <property type="protein sequence ID" value="QGU05984.1"/>
    <property type="molecule type" value="Genomic_DNA"/>
</dbReference>
<protein>
    <recommendedName>
        <fullName evidence="2">DUF3566 domain-containing protein</fullName>
    </recommendedName>
</protein>
<organism evidence="3 4">
    <name type="scientific">Corynebacterium occultum</name>
    <dbReference type="NCBI Taxonomy" id="2675219"/>
    <lineage>
        <taxon>Bacteria</taxon>
        <taxon>Bacillati</taxon>
        <taxon>Actinomycetota</taxon>
        <taxon>Actinomycetes</taxon>
        <taxon>Mycobacteriales</taxon>
        <taxon>Corynebacteriaceae</taxon>
        <taxon>Corynebacterium</taxon>
    </lineage>
</organism>
<feature type="transmembrane region" description="Helical" evidence="1">
    <location>
        <begin position="21"/>
        <end position="48"/>
    </location>
</feature>
<feature type="domain" description="DUF3566" evidence="2">
    <location>
        <begin position="5"/>
        <end position="111"/>
    </location>
</feature>
<feature type="transmembrane region" description="Helical" evidence="1">
    <location>
        <begin position="68"/>
        <end position="95"/>
    </location>
</feature>
<keyword evidence="1" id="KW-1133">Transmembrane helix</keyword>
<dbReference type="RefSeq" id="WP_156229602.1">
    <property type="nucleotide sequence ID" value="NZ_CP046455.1"/>
</dbReference>
<accession>A0A6B8VXB6</accession>
<reference evidence="3 4" key="1">
    <citation type="submission" date="2019-11" db="EMBL/GenBank/DDBJ databases">
        <title>Complete genome sequence of Corynebacterium kalinowskii 1959, a novel Corynebacterium species isolated from soil of a small paddock in Vilsendorf, Germany.</title>
        <authorList>
            <person name="Schaffert L."/>
            <person name="Ruwe M."/>
            <person name="Milse J."/>
            <person name="Hanuschka K."/>
            <person name="Ortseifen V."/>
            <person name="Droste J."/>
            <person name="Brandt D."/>
            <person name="Schlueter L."/>
            <person name="Kutter Y."/>
            <person name="Vinke S."/>
            <person name="Viehoefer P."/>
            <person name="Jacob L."/>
            <person name="Luebke N.-C."/>
            <person name="Schulte-Berndt E."/>
            <person name="Hain C."/>
            <person name="Linder M."/>
            <person name="Schmidt P."/>
            <person name="Wollenschlaeger L."/>
            <person name="Luttermann T."/>
            <person name="Thieme E."/>
            <person name="Hassa J."/>
            <person name="Haak M."/>
            <person name="Wittchen M."/>
            <person name="Mentz A."/>
            <person name="Persicke M."/>
            <person name="Busche T."/>
            <person name="Ruckert C."/>
        </authorList>
    </citation>
    <scope>NUCLEOTIDE SEQUENCE [LARGE SCALE GENOMIC DNA]</scope>
    <source>
        <strain evidence="3 4">2039</strain>
    </source>
</reference>